<dbReference type="FunCoup" id="A0A084QSD1">
    <property type="interactions" value="938"/>
</dbReference>
<dbReference type="GO" id="GO:0006409">
    <property type="term" value="P:tRNA export from nucleus"/>
    <property type="evidence" value="ECO:0007669"/>
    <property type="project" value="TreeGrafter"/>
</dbReference>
<gene>
    <name evidence="12" type="ORF">S40285_02351</name>
</gene>
<evidence type="ECO:0000259" key="7">
    <source>
        <dbReference type="Pfam" id="PF17403"/>
    </source>
</evidence>
<dbReference type="PANTHER" id="PTHR17972:SF0">
    <property type="entry name" value="NUCLEOLAR PROTEIN 6"/>
    <property type="match status" value="1"/>
</dbReference>
<dbReference type="PANTHER" id="PTHR17972">
    <property type="entry name" value="NUCLEOLAR RNA-ASSOCIATED PROTEIN"/>
    <property type="match status" value="1"/>
</dbReference>
<dbReference type="InterPro" id="IPR035367">
    <property type="entry name" value="Nrap_D2"/>
</dbReference>
<dbReference type="OrthoDB" id="10251401at2759"/>
<dbReference type="Pfam" id="PF17405">
    <property type="entry name" value="Nrap_D4"/>
    <property type="match status" value="1"/>
</dbReference>
<accession>A0A084QSD1</accession>
<evidence type="ECO:0000256" key="4">
    <source>
        <dbReference type="ARBA" id="ARBA00023242"/>
    </source>
</evidence>
<evidence type="ECO:0000259" key="10">
    <source>
        <dbReference type="Pfam" id="PF17406"/>
    </source>
</evidence>
<dbReference type="OMA" id="NPHGGKE"/>
<reference evidence="12 13" key="1">
    <citation type="journal article" date="2014" name="BMC Genomics">
        <title>Comparative genome sequencing reveals chemotype-specific gene clusters in the toxigenic black mold Stachybotrys.</title>
        <authorList>
            <person name="Semeiks J."/>
            <person name="Borek D."/>
            <person name="Otwinowski Z."/>
            <person name="Grishin N.V."/>
        </authorList>
    </citation>
    <scope>NUCLEOTIDE SEQUENCE [LARGE SCALE GENOMIC DNA]</scope>
    <source>
        <strain evidence="12 13">IBT 40285</strain>
    </source>
</reference>
<evidence type="ECO:0000313" key="12">
    <source>
        <dbReference type="EMBL" id="KFA66866.1"/>
    </source>
</evidence>
<feature type="domain" description="Nrap protein" evidence="9">
    <location>
        <begin position="615"/>
        <end position="802"/>
    </location>
</feature>
<proteinExistence type="inferred from homology"/>
<dbReference type="InterPro" id="IPR035368">
    <property type="entry name" value="Nrap_D3"/>
</dbReference>
<dbReference type="HOGENOM" id="CLU_003502_1_0_1"/>
<dbReference type="Gene3D" id="3.30.70.3030">
    <property type="match status" value="1"/>
</dbReference>
<protein>
    <recommendedName>
        <fullName evidence="5">U3 small nucleolar RNA-associated protein 22</fullName>
    </recommendedName>
</protein>
<dbReference type="InterPro" id="IPR005554">
    <property type="entry name" value="NOL6/Upt22"/>
</dbReference>
<dbReference type="InterPro" id="IPR035370">
    <property type="entry name" value="Nrap_D5"/>
</dbReference>
<dbReference type="GO" id="GO:0003723">
    <property type="term" value="F:RNA binding"/>
    <property type="evidence" value="ECO:0007669"/>
    <property type="project" value="UniProtKB-KW"/>
</dbReference>
<keyword evidence="3 5" id="KW-0694">RNA-binding</keyword>
<dbReference type="Pfam" id="PF17406">
    <property type="entry name" value="Nrap_D5"/>
    <property type="match status" value="1"/>
</dbReference>
<evidence type="ECO:0000256" key="3">
    <source>
        <dbReference type="ARBA" id="ARBA00022884"/>
    </source>
</evidence>
<dbReference type="InterPro" id="IPR035369">
    <property type="entry name" value="Nrap_D4"/>
</dbReference>
<comment type="subcellular location">
    <subcellularLocation>
        <location evidence="1 5">Nucleus</location>
        <location evidence="1 5">Nucleolus</location>
    </subcellularLocation>
</comment>
<evidence type="ECO:0000259" key="6">
    <source>
        <dbReference type="Pfam" id="PF03813"/>
    </source>
</evidence>
<feature type="domain" description="Nrap protein" evidence="7">
    <location>
        <begin position="300"/>
        <end position="442"/>
    </location>
</feature>
<dbReference type="Proteomes" id="UP000028524">
    <property type="component" value="Unassembled WGS sequence"/>
</dbReference>
<dbReference type="GO" id="GO:0006364">
    <property type="term" value="P:rRNA processing"/>
    <property type="evidence" value="ECO:0007669"/>
    <property type="project" value="UniProtKB-KW"/>
</dbReference>
<keyword evidence="4 5" id="KW-0539">Nucleus</keyword>
<feature type="domain" description="Nrap protein" evidence="10">
    <location>
        <begin position="807"/>
        <end position="959"/>
    </location>
</feature>
<dbReference type="Pfam" id="PF17407">
    <property type="entry name" value="Nrap_D6"/>
    <property type="match status" value="1"/>
</dbReference>
<dbReference type="AlphaFoldDB" id="A0A084QSD1"/>
<feature type="domain" description="Nrap protein" evidence="8">
    <location>
        <begin position="449"/>
        <end position="595"/>
    </location>
</feature>
<evidence type="ECO:0000259" key="9">
    <source>
        <dbReference type="Pfam" id="PF17405"/>
    </source>
</evidence>
<evidence type="ECO:0000259" key="11">
    <source>
        <dbReference type="Pfam" id="PF17407"/>
    </source>
</evidence>
<feature type="domain" description="Nrap protein" evidence="6">
    <location>
        <begin position="142"/>
        <end position="296"/>
    </location>
</feature>
<keyword evidence="5" id="KW-0698">rRNA processing</keyword>
<evidence type="ECO:0000259" key="8">
    <source>
        <dbReference type="Pfam" id="PF17404"/>
    </source>
</evidence>
<dbReference type="InterPro" id="IPR035371">
    <property type="entry name" value="Nrap_D6"/>
</dbReference>
<sequence length="1101" mass="123990">MESIAKRRKIAHDSDSGIRHDGLIDFQSRDSSRISTASTFILQTDELLKEARLDSATALKAADGQLHKIKTIVDSIESHESLLISEATTKFEKKYRIVVPYPEPRPSKDSLYKVSYEKPTQCNVVGSYVSKTMVKNQSRLGIDMVVQMPRSLFQEKDYLNLRYFYRRAYYIAYISAHIREGLSDSMDLSFENLNENPLLPVLVLHPKSTAPAQAANGDAKPSKKGTKRPEYIIRLIPCAPEDLFPKSKLLANSNCNRSTDGDVKQGDKAATPFYNSTLAAESTFISYLRLLTHTRNECPAFPEACVLGRIWLQQRGYGGAMSQGGFGHFEWSLMIALLLQTGGRNGQAVLSHSLSSSELFKAAVQFLSTVDLNKKPLILGKLTTGIDGVRESGPVMYDAARGLNLLFKMSPWSAALLQSHAKSTTTLLADEAADKFGPSFIIKADSSFHTFDSILQVQNQGTPKNKSSDCRGPAWDFSQEAYKILKKAYGDRAQLVHLQLPPSSTWALGSSKPSKTDPIHIGVVFNYAQMSRSMEYGPPAEEQKDAAKFRQFWGDKAELRRFKDGSILECVEWSSKQPFQICEEIARYVLGLHLKIPKDGLKSFGDGLSSVVPLSHMDKEAFDASRKEFQTLEHDIRNLEELPLQIRQLSPVSPLARYSSIEPPLLGFHMDSLKSMDVNLYFEASSKWPENLVAIQEAKIEFLLDFDRRLTAAHENITTYLGRENNDLGIENLAYLDVVYSTGAAFRLRIHCDLEETLLERQIQNKTLDHRVRNEAEEALARSNWQFVTLPLHTQTIATFCTRLLPLSPSIRLVKKWFDSHKLSGQISGELVELFVLYAFLQPYPWKLPSSPLMGLLRTLDFLSRWDWREEPLVVDSAENLTPQERIAVQKELDSWRKRDPNMNHTVMIVATSHDQSGLGYTRNGPSKLIASRMTRLAKAACRLIKEHDYRLDPSILFQAAVQDYDVVIHLSTRVVKSMVREAGLDASAKRLSHFKNLDDSTGKAPLPLRAHPVDVLVEELQRAYEDSLMFFRGGNDDAVIGAIWNPRLQRQKFRPGLTYNFSSVSDDEGDDDVVEINRDAVLLEIARAGGTMIKKIEQQE</sequence>
<evidence type="ECO:0000256" key="2">
    <source>
        <dbReference type="ARBA" id="ARBA00006674"/>
    </source>
</evidence>
<dbReference type="Pfam" id="PF03813">
    <property type="entry name" value="Nrap"/>
    <property type="match status" value="1"/>
</dbReference>
<dbReference type="GO" id="GO:0032545">
    <property type="term" value="C:CURI complex"/>
    <property type="evidence" value="ECO:0007669"/>
    <property type="project" value="TreeGrafter"/>
</dbReference>
<dbReference type="GO" id="GO:0032040">
    <property type="term" value="C:small-subunit processome"/>
    <property type="evidence" value="ECO:0007669"/>
    <property type="project" value="TreeGrafter"/>
</dbReference>
<evidence type="ECO:0000256" key="1">
    <source>
        <dbReference type="ARBA" id="ARBA00004604"/>
    </source>
</evidence>
<dbReference type="InParanoid" id="A0A084QSD1"/>
<dbReference type="Pfam" id="PF17403">
    <property type="entry name" value="Nrap_D2"/>
    <property type="match status" value="1"/>
</dbReference>
<dbReference type="EMBL" id="KL660323">
    <property type="protein sequence ID" value="KFA66866.1"/>
    <property type="molecule type" value="Genomic_DNA"/>
</dbReference>
<dbReference type="GO" id="GO:0034456">
    <property type="term" value="C:UTP-C complex"/>
    <property type="evidence" value="ECO:0007669"/>
    <property type="project" value="TreeGrafter"/>
</dbReference>
<feature type="domain" description="Nrap protein" evidence="11">
    <location>
        <begin position="963"/>
        <end position="1097"/>
    </location>
</feature>
<name>A0A084QSD1_STAC4</name>
<dbReference type="STRING" id="1283841.A0A084QSD1"/>
<evidence type="ECO:0000256" key="5">
    <source>
        <dbReference type="RuleBase" id="RU364032"/>
    </source>
</evidence>
<organism evidence="12 13">
    <name type="scientific">Stachybotrys chlorohalonatus (strain IBT 40285)</name>
    <dbReference type="NCBI Taxonomy" id="1283841"/>
    <lineage>
        <taxon>Eukaryota</taxon>
        <taxon>Fungi</taxon>
        <taxon>Dikarya</taxon>
        <taxon>Ascomycota</taxon>
        <taxon>Pezizomycotina</taxon>
        <taxon>Sordariomycetes</taxon>
        <taxon>Hypocreomycetidae</taxon>
        <taxon>Hypocreales</taxon>
        <taxon>Stachybotryaceae</taxon>
        <taxon>Stachybotrys</taxon>
    </lineage>
</organism>
<dbReference type="Gene3D" id="1.10.1410.10">
    <property type="match status" value="1"/>
</dbReference>
<keyword evidence="5" id="KW-0690">Ribosome biogenesis</keyword>
<dbReference type="Pfam" id="PF17404">
    <property type="entry name" value="Nrap_D3"/>
    <property type="match status" value="1"/>
</dbReference>
<evidence type="ECO:0000313" key="13">
    <source>
        <dbReference type="Proteomes" id="UP000028524"/>
    </source>
</evidence>
<comment type="similarity">
    <text evidence="2 5">Belongs to the NRAP family.</text>
</comment>
<keyword evidence="13" id="KW-1185">Reference proteome</keyword>
<keyword evidence="5" id="KW-0687">Ribonucleoprotein</keyword>
<dbReference type="InterPro" id="IPR035082">
    <property type="entry name" value="Nrap_D1"/>
</dbReference>